<evidence type="ECO:0000256" key="2">
    <source>
        <dbReference type="ARBA" id="ARBA00022692"/>
    </source>
</evidence>
<feature type="transmembrane region" description="Helical" evidence="5">
    <location>
        <begin position="181"/>
        <end position="201"/>
    </location>
</feature>
<organism evidence="7 8">
    <name type="scientific">Segniliparus rugosus (strain ATCC BAA-974 / DSM 45345 / CCUG 50838 / CIP 108380 / JCM 13579 / CDC 945)</name>
    <dbReference type="NCBI Taxonomy" id="679197"/>
    <lineage>
        <taxon>Bacteria</taxon>
        <taxon>Bacillati</taxon>
        <taxon>Actinomycetota</taxon>
        <taxon>Actinomycetes</taxon>
        <taxon>Mycobacteriales</taxon>
        <taxon>Segniliparaceae</taxon>
        <taxon>Segniliparus</taxon>
    </lineage>
</organism>
<keyword evidence="2 5" id="KW-0812">Transmembrane</keyword>
<proteinExistence type="predicted"/>
<dbReference type="RefSeq" id="WP_007471909.1">
    <property type="nucleotide sequence ID" value="NZ_KI391953.1"/>
</dbReference>
<dbReference type="PANTHER" id="PTHR42718:SF39">
    <property type="entry name" value="ACTINORHODIN TRANSPORTER-RELATED"/>
    <property type="match status" value="1"/>
</dbReference>
<feature type="domain" description="Major facilitator superfamily (MFS) profile" evidence="6">
    <location>
        <begin position="27"/>
        <end position="467"/>
    </location>
</feature>
<feature type="transmembrane region" description="Helical" evidence="5">
    <location>
        <begin position="21"/>
        <end position="42"/>
    </location>
</feature>
<evidence type="ECO:0000313" key="8">
    <source>
        <dbReference type="Proteomes" id="UP000004816"/>
    </source>
</evidence>
<feature type="transmembrane region" description="Helical" evidence="5">
    <location>
        <begin position="418"/>
        <end position="437"/>
    </location>
</feature>
<dbReference type="AlphaFoldDB" id="E5XUG1"/>
<dbReference type="Gene3D" id="1.20.1720.10">
    <property type="entry name" value="Multidrug resistance protein D"/>
    <property type="match status" value="1"/>
</dbReference>
<comment type="subcellular location">
    <subcellularLocation>
        <location evidence="1">Cell membrane</location>
        <topology evidence="1">Multi-pass membrane protein</topology>
    </subcellularLocation>
</comment>
<dbReference type="GO" id="GO:0022857">
    <property type="term" value="F:transmembrane transporter activity"/>
    <property type="evidence" value="ECO:0007669"/>
    <property type="project" value="InterPro"/>
</dbReference>
<dbReference type="eggNOG" id="COG0477">
    <property type="taxonomic scope" value="Bacteria"/>
</dbReference>
<dbReference type="Gene3D" id="1.20.1250.20">
    <property type="entry name" value="MFS general substrate transporter like domains"/>
    <property type="match status" value="1"/>
</dbReference>
<sequence length="467" mass="47425">MTTTACPAHEPCALAERHKEGALSAVGLAALTLAGFAIPYNYNAAVVALPTIRTALGASDAASEWVLAGYGLPLGALLILGGRLGDRYGRRRLLALGFVLLLVSAAAAGFAPNIETLLGLRAVQGVAAAMALPQILATIQATTAGARRAKAISMFTAGAGAGTAFGQACGGLLIASVGWSGVFWSTAGLAAVCLTGIVAVPQGRADRRTSMDPVGVLLLASGLVLLLTPVTLAPTMGAAWLFLLAPACGAFALFWRHEHAYRGMAIVPPSVLEHRPILAGLGTAALYFLSYGGFGYLFALTTQQGLGYSAFQSGLALGPFCFAFLAMSLLVAKIVLRFDPIRVGQVGLIGQSACLVAFGTLLALQWPHPNLWLMQAVLIALGALQGLVYAPLVGAIMSHVPAEIAGLTGGVITTSQQVMMAMGVAGFGAALSLATSAVGIHHAAVLCFAATAAVACLAGLLAAKARN</sequence>
<feature type="transmembrane region" description="Helical" evidence="5">
    <location>
        <begin position="238"/>
        <end position="255"/>
    </location>
</feature>
<dbReference type="PANTHER" id="PTHR42718">
    <property type="entry name" value="MAJOR FACILITATOR SUPERFAMILY MULTIDRUG TRANSPORTER MFSC"/>
    <property type="match status" value="1"/>
</dbReference>
<feature type="transmembrane region" description="Helical" evidence="5">
    <location>
        <begin position="276"/>
        <end position="299"/>
    </location>
</feature>
<dbReference type="InterPro" id="IPR020846">
    <property type="entry name" value="MFS_dom"/>
</dbReference>
<dbReference type="Pfam" id="PF07690">
    <property type="entry name" value="MFS_1"/>
    <property type="match status" value="1"/>
</dbReference>
<gene>
    <name evidence="7" type="ORF">HMPREF9336_03133</name>
</gene>
<feature type="transmembrane region" description="Helical" evidence="5">
    <location>
        <begin position="443"/>
        <end position="463"/>
    </location>
</feature>
<comment type="caution">
    <text evidence="7">The sequence shown here is derived from an EMBL/GenBank/DDBJ whole genome shotgun (WGS) entry which is preliminary data.</text>
</comment>
<evidence type="ECO:0000256" key="1">
    <source>
        <dbReference type="ARBA" id="ARBA00004651"/>
    </source>
</evidence>
<evidence type="ECO:0000259" key="6">
    <source>
        <dbReference type="PROSITE" id="PS50850"/>
    </source>
</evidence>
<keyword evidence="3 5" id="KW-1133">Transmembrane helix</keyword>
<evidence type="ECO:0000256" key="3">
    <source>
        <dbReference type="ARBA" id="ARBA00022989"/>
    </source>
</evidence>
<keyword evidence="8" id="KW-1185">Reference proteome</keyword>
<keyword evidence="4 5" id="KW-0472">Membrane</keyword>
<dbReference type="EMBL" id="ACZI02000001">
    <property type="protein sequence ID" value="EFV12015.1"/>
    <property type="molecule type" value="Genomic_DNA"/>
</dbReference>
<dbReference type="PROSITE" id="PS50850">
    <property type="entry name" value="MFS"/>
    <property type="match status" value="1"/>
</dbReference>
<feature type="transmembrane region" description="Helical" evidence="5">
    <location>
        <begin position="62"/>
        <end position="81"/>
    </location>
</feature>
<dbReference type="InterPro" id="IPR036259">
    <property type="entry name" value="MFS_trans_sf"/>
</dbReference>
<dbReference type="InterPro" id="IPR011701">
    <property type="entry name" value="MFS"/>
</dbReference>
<evidence type="ECO:0000256" key="5">
    <source>
        <dbReference type="SAM" id="Phobius"/>
    </source>
</evidence>
<dbReference type="Proteomes" id="UP000004816">
    <property type="component" value="Unassembled WGS sequence"/>
</dbReference>
<feature type="transmembrane region" description="Helical" evidence="5">
    <location>
        <begin position="348"/>
        <end position="366"/>
    </location>
</feature>
<feature type="transmembrane region" description="Helical" evidence="5">
    <location>
        <begin position="118"/>
        <end position="139"/>
    </location>
</feature>
<dbReference type="HOGENOM" id="CLU_000960_28_2_11"/>
<dbReference type="STRING" id="679197.HMPREF9336_03133"/>
<feature type="transmembrane region" description="Helical" evidence="5">
    <location>
        <begin position="311"/>
        <end position="336"/>
    </location>
</feature>
<feature type="transmembrane region" description="Helical" evidence="5">
    <location>
        <begin position="372"/>
        <end position="397"/>
    </location>
</feature>
<feature type="transmembrane region" description="Helical" evidence="5">
    <location>
        <begin position="93"/>
        <end position="112"/>
    </location>
</feature>
<protein>
    <recommendedName>
        <fullName evidence="6">Major facilitator superfamily (MFS) profile domain-containing protein</fullName>
    </recommendedName>
</protein>
<accession>E5XUG1</accession>
<evidence type="ECO:0000313" key="7">
    <source>
        <dbReference type="EMBL" id="EFV12015.1"/>
    </source>
</evidence>
<dbReference type="CDD" id="cd17321">
    <property type="entry name" value="MFS_MMR_MDR_like"/>
    <property type="match status" value="1"/>
</dbReference>
<name>E5XUG1_SEGRC</name>
<dbReference type="OrthoDB" id="9814303at2"/>
<reference evidence="7 8" key="1">
    <citation type="journal article" date="2011" name="Stand. Genomic Sci.">
        <title>High quality draft genome sequence of Segniliparus rugosus CDC 945(T)= (ATCC BAA-974(T)).</title>
        <authorList>
            <person name="Earl A.M."/>
            <person name="Desjardins C.A."/>
            <person name="Fitzgerald M.G."/>
            <person name="Arachchi H.M."/>
            <person name="Zeng Q."/>
            <person name="Mehta T."/>
            <person name="Griggs A."/>
            <person name="Birren B.W."/>
            <person name="Toney N.C."/>
            <person name="Carr J."/>
            <person name="Posey J."/>
            <person name="Butler W.R."/>
        </authorList>
    </citation>
    <scope>NUCLEOTIDE SEQUENCE [LARGE SCALE GENOMIC DNA]</scope>
    <source>
        <strain evidence="8">ATCC BAA-974 / DSM 45345 / CCUG 50838 / CIP 108380 / JCM 13579 / CDC 945</strain>
    </source>
</reference>
<dbReference type="SUPFAM" id="SSF103473">
    <property type="entry name" value="MFS general substrate transporter"/>
    <property type="match status" value="1"/>
</dbReference>
<feature type="transmembrane region" description="Helical" evidence="5">
    <location>
        <begin position="151"/>
        <end position="175"/>
    </location>
</feature>
<dbReference type="GO" id="GO:0005886">
    <property type="term" value="C:plasma membrane"/>
    <property type="evidence" value="ECO:0007669"/>
    <property type="project" value="UniProtKB-SubCell"/>
</dbReference>
<evidence type="ECO:0000256" key="4">
    <source>
        <dbReference type="ARBA" id="ARBA00023136"/>
    </source>
</evidence>
<feature type="transmembrane region" description="Helical" evidence="5">
    <location>
        <begin position="213"/>
        <end position="232"/>
    </location>
</feature>